<evidence type="ECO:0000313" key="3">
    <source>
        <dbReference type="Proteomes" id="UP000187455"/>
    </source>
</evidence>
<name>A0A1R0H1M5_9FUNG</name>
<gene>
    <name evidence="2" type="ORF">AYI68_g2848</name>
</gene>
<protein>
    <submittedName>
        <fullName evidence="2">Uncharacterized protein</fullName>
    </submittedName>
</protein>
<feature type="compositionally biased region" description="Low complexity" evidence="1">
    <location>
        <begin position="191"/>
        <end position="203"/>
    </location>
</feature>
<dbReference type="Proteomes" id="UP000187455">
    <property type="component" value="Unassembled WGS sequence"/>
</dbReference>
<dbReference type="EMBL" id="LSSL01001113">
    <property type="protein sequence ID" value="OLY83025.1"/>
    <property type="molecule type" value="Genomic_DNA"/>
</dbReference>
<dbReference type="OrthoDB" id="5597211at2759"/>
<dbReference type="InterPro" id="IPR058940">
    <property type="entry name" value="mS26_fungi"/>
</dbReference>
<feature type="region of interest" description="Disordered" evidence="1">
    <location>
        <begin position="179"/>
        <end position="206"/>
    </location>
</feature>
<comment type="caution">
    <text evidence="2">The sequence shown here is derived from an EMBL/GenBank/DDBJ whole genome shotgun (WGS) entry which is preliminary data.</text>
</comment>
<feature type="region of interest" description="Disordered" evidence="1">
    <location>
        <begin position="31"/>
        <end position="94"/>
    </location>
</feature>
<feature type="compositionally biased region" description="Basic and acidic residues" evidence="1">
    <location>
        <begin position="179"/>
        <end position="190"/>
    </location>
</feature>
<evidence type="ECO:0000313" key="2">
    <source>
        <dbReference type="EMBL" id="OLY83025.1"/>
    </source>
</evidence>
<sequence length="351" mass="39918">MMSSKTALQTSNFKGLISGRSLVEKIRNFSSSVSNNEEAQTDQFFVPGKRGYSPQFAPPKNWPSRPKPKAPLKTPDEIPSPSAKQLKEADPRKPRFTFNLEMKKVRYQYYKENLAKKIERQAQIEKTIAQRNVERQQQISAHLAKTKDYIEKYTSDPYSSYNVLNPEGETVLSVPELVAGKKKDSPKSEDSSSSSEQLNASSKVVSIETADISEPSARLRPPRVTVSYPVEENRIVKQVRSERRHHIEEIKKRRRMENLVKLYHDSSDFVTFDNLEYKIKEYFANTGTSLYMTIEEAVASKSGNGGMLSTLETLDRTNKLKNALNGTEGHDDRVGLDRIIEYAERNGKTSE</sequence>
<feature type="compositionally biased region" description="Polar residues" evidence="1">
    <location>
        <begin position="31"/>
        <end position="43"/>
    </location>
</feature>
<organism evidence="2 3">
    <name type="scientific">Smittium mucronatum</name>
    <dbReference type="NCBI Taxonomy" id="133383"/>
    <lineage>
        <taxon>Eukaryota</taxon>
        <taxon>Fungi</taxon>
        <taxon>Fungi incertae sedis</taxon>
        <taxon>Zoopagomycota</taxon>
        <taxon>Kickxellomycotina</taxon>
        <taxon>Harpellomycetes</taxon>
        <taxon>Harpellales</taxon>
        <taxon>Legeriomycetaceae</taxon>
        <taxon>Smittium</taxon>
    </lineage>
</organism>
<accession>A0A1R0H1M5</accession>
<reference evidence="2 3" key="1">
    <citation type="journal article" date="2016" name="Mol. Biol. Evol.">
        <title>Genome-Wide Survey of Gut Fungi (Harpellales) Reveals the First Horizontally Transferred Ubiquitin Gene from a Mosquito Host.</title>
        <authorList>
            <person name="Wang Y."/>
            <person name="White M.M."/>
            <person name="Kvist S."/>
            <person name="Moncalvo J.M."/>
        </authorList>
    </citation>
    <scope>NUCLEOTIDE SEQUENCE [LARGE SCALE GENOMIC DNA]</scope>
    <source>
        <strain evidence="2 3">ALG-7-W6</strain>
    </source>
</reference>
<dbReference type="AlphaFoldDB" id="A0A1R0H1M5"/>
<proteinExistence type="predicted"/>
<keyword evidence="3" id="KW-1185">Reference proteome</keyword>
<dbReference type="Pfam" id="PF26163">
    <property type="entry name" value="mS26"/>
    <property type="match status" value="1"/>
</dbReference>
<evidence type="ECO:0000256" key="1">
    <source>
        <dbReference type="SAM" id="MobiDB-lite"/>
    </source>
</evidence>